<comment type="caution">
    <text evidence="3">The sequence shown here is derived from an EMBL/GenBank/DDBJ whole genome shotgun (WGS) entry which is preliminary data.</text>
</comment>
<organism evidence="3 4">
    <name type="scientific">Rhizoctonia solani</name>
    <dbReference type="NCBI Taxonomy" id="456999"/>
    <lineage>
        <taxon>Eukaryota</taxon>
        <taxon>Fungi</taxon>
        <taxon>Dikarya</taxon>
        <taxon>Basidiomycota</taxon>
        <taxon>Agaricomycotina</taxon>
        <taxon>Agaricomycetes</taxon>
        <taxon>Cantharellales</taxon>
        <taxon>Ceratobasidiaceae</taxon>
        <taxon>Rhizoctonia</taxon>
    </lineage>
</organism>
<dbReference type="InterPro" id="IPR024729">
    <property type="entry name" value="USP7_ICP0-binding_dom"/>
</dbReference>
<protein>
    <recommendedName>
        <fullName evidence="2">Ubiquitin carboxyl-terminal hydrolase 7 ICP0-binding domain-containing protein</fullName>
    </recommendedName>
</protein>
<proteinExistence type="predicted"/>
<evidence type="ECO:0000256" key="1">
    <source>
        <dbReference type="ARBA" id="ARBA00022786"/>
    </source>
</evidence>
<sequence>ILKEDEFRGYGGFDIGGFDEGDSWFSAHTFYVPKFEIYGDFRRAIAGRINGTIRPSEPFVEHGTTDSTPMTALVTPYLHSALLPLKLYLEYTDDTRPLGIDSSFVFVKYFDVTGQSMRGIGSIHVSNSSKIASLYRKINRLMEWRPPKKLLLHEAIISCPRYGILSDFSLGESEIGDGDITCIQMALTTAETQVFRTYPELILDAVRFYAKLRSESQGTTHHKLPKQAIDFVIFPG</sequence>
<evidence type="ECO:0000313" key="4">
    <source>
        <dbReference type="Proteomes" id="UP000663843"/>
    </source>
</evidence>
<feature type="non-terminal residue" evidence="3">
    <location>
        <position position="1"/>
    </location>
</feature>
<reference evidence="3" key="1">
    <citation type="submission" date="2021-01" db="EMBL/GenBank/DDBJ databases">
        <authorList>
            <person name="Kaushik A."/>
        </authorList>
    </citation>
    <scope>NUCLEOTIDE SEQUENCE</scope>
    <source>
        <strain evidence="3">AG2-2IIIB</strain>
    </source>
</reference>
<feature type="domain" description="Ubiquitin carboxyl-terminal hydrolase 7 ICP0-binding" evidence="2">
    <location>
        <begin position="46"/>
        <end position="214"/>
    </location>
</feature>
<evidence type="ECO:0000259" key="2">
    <source>
        <dbReference type="Pfam" id="PF12436"/>
    </source>
</evidence>
<keyword evidence="1" id="KW-0833">Ubl conjugation pathway</keyword>
<dbReference type="Pfam" id="PF12436">
    <property type="entry name" value="USP7_ICP0_bdg"/>
    <property type="match status" value="1"/>
</dbReference>
<dbReference type="EMBL" id="CAJMWT010001196">
    <property type="protein sequence ID" value="CAE6386200.1"/>
    <property type="molecule type" value="Genomic_DNA"/>
</dbReference>
<accession>A0A8H3A3K6</accession>
<dbReference type="GO" id="GO:0140096">
    <property type="term" value="F:catalytic activity, acting on a protein"/>
    <property type="evidence" value="ECO:0007669"/>
    <property type="project" value="UniProtKB-ARBA"/>
</dbReference>
<dbReference type="Proteomes" id="UP000663843">
    <property type="component" value="Unassembled WGS sequence"/>
</dbReference>
<dbReference type="AlphaFoldDB" id="A0A8H3A3K6"/>
<dbReference type="Gene3D" id="3.10.20.90">
    <property type="entry name" value="Phosphatidylinositol 3-kinase Catalytic Subunit, Chain A, domain 1"/>
    <property type="match status" value="1"/>
</dbReference>
<name>A0A8H3A3K6_9AGAM</name>
<gene>
    <name evidence="3" type="ORF">RDB_LOCUS27950</name>
</gene>
<evidence type="ECO:0000313" key="3">
    <source>
        <dbReference type="EMBL" id="CAE6386200.1"/>
    </source>
</evidence>